<comment type="caution">
    <text evidence="3">The sequence shown here is derived from an EMBL/GenBank/DDBJ whole genome shotgun (WGS) entry which is preliminary data.</text>
</comment>
<dbReference type="InterPro" id="IPR050807">
    <property type="entry name" value="TransReg_Diox_bact_type"/>
</dbReference>
<dbReference type="PANTHER" id="PTHR46797">
    <property type="entry name" value="HTH-TYPE TRANSCRIPTIONAL REGULATOR"/>
    <property type="match status" value="1"/>
</dbReference>
<dbReference type="Pfam" id="PF01381">
    <property type="entry name" value="HTH_3"/>
    <property type="match status" value="1"/>
</dbReference>
<dbReference type="PROSITE" id="PS50943">
    <property type="entry name" value="HTH_CROC1"/>
    <property type="match status" value="1"/>
</dbReference>
<dbReference type="InterPro" id="IPR001387">
    <property type="entry name" value="Cro/C1-type_HTH"/>
</dbReference>
<organism evidence="3 4">
    <name type="scientific">Caulobacter vibrioides</name>
    <name type="common">Caulobacter crescentus</name>
    <dbReference type="NCBI Taxonomy" id="155892"/>
    <lineage>
        <taxon>Bacteria</taxon>
        <taxon>Pseudomonadati</taxon>
        <taxon>Pseudomonadota</taxon>
        <taxon>Alphaproteobacteria</taxon>
        <taxon>Caulobacterales</taxon>
        <taxon>Caulobacteraceae</taxon>
        <taxon>Caulobacter</taxon>
    </lineage>
</organism>
<proteinExistence type="predicted"/>
<feature type="domain" description="HTH cro/C1-type" evidence="2">
    <location>
        <begin position="12"/>
        <end position="65"/>
    </location>
</feature>
<dbReference type="EMBL" id="NCDQ01000184">
    <property type="protein sequence ID" value="OYX02507.1"/>
    <property type="molecule type" value="Genomic_DNA"/>
</dbReference>
<name>A0A258D3X1_CAUVI</name>
<dbReference type="SUPFAM" id="SSF47413">
    <property type="entry name" value="lambda repressor-like DNA-binding domains"/>
    <property type="match status" value="1"/>
</dbReference>
<dbReference type="InterPro" id="IPR010982">
    <property type="entry name" value="Lambda_DNA-bd_dom_sf"/>
</dbReference>
<evidence type="ECO:0000256" key="1">
    <source>
        <dbReference type="ARBA" id="ARBA00023125"/>
    </source>
</evidence>
<dbReference type="PANTHER" id="PTHR46797:SF1">
    <property type="entry name" value="METHYLPHOSPHONATE SYNTHASE"/>
    <property type="match status" value="1"/>
</dbReference>
<dbReference type="Proteomes" id="UP000215616">
    <property type="component" value="Unassembled WGS sequence"/>
</dbReference>
<dbReference type="AlphaFoldDB" id="A0A258D3X1"/>
<dbReference type="GO" id="GO:0005829">
    <property type="term" value="C:cytosol"/>
    <property type="evidence" value="ECO:0007669"/>
    <property type="project" value="TreeGrafter"/>
</dbReference>
<accession>A0A258D3X1</accession>
<gene>
    <name evidence="3" type="ORF">B7Z12_11975</name>
</gene>
<evidence type="ECO:0000313" key="3">
    <source>
        <dbReference type="EMBL" id="OYX02507.1"/>
    </source>
</evidence>
<keyword evidence="1" id="KW-0238">DNA-binding</keyword>
<evidence type="ECO:0000313" key="4">
    <source>
        <dbReference type="Proteomes" id="UP000215616"/>
    </source>
</evidence>
<dbReference type="Gene3D" id="1.10.260.40">
    <property type="entry name" value="lambda repressor-like DNA-binding domains"/>
    <property type="match status" value="1"/>
</dbReference>
<dbReference type="CDD" id="cd00093">
    <property type="entry name" value="HTH_XRE"/>
    <property type="match status" value="1"/>
</dbReference>
<dbReference type="SMART" id="SM00530">
    <property type="entry name" value="HTH_XRE"/>
    <property type="match status" value="1"/>
</dbReference>
<dbReference type="GO" id="GO:0003677">
    <property type="term" value="F:DNA binding"/>
    <property type="evidence" value="ECO:0007669"/>
    <property type="project" value="UniProtKB-KW"/>
</dbReference>
<protein>
    <recommendedName>
        <fullName evidence="2">HTH cro/C1-type domain-containing protein</fullName>
    </recommendedName>
</protein>
<sequence length="112" mass="12418">MAKIEDQLGAVVKHHRKRLGLTQSQLAEKIDRQPGTVQSLEAGNAPTFETLVRLAAVFEVNLRDLFGVGEFAIQDGRDDPLVGIVQRLSGLTIEELQWIDEVLAITLRFKPA</sequence>
<dbReference type="GO" id="GO:0003700">
    <property type="term" value="F:DNA-binding transcription factor activity"/>
    <property type="evidence" value="ECO:0007669"/>
    <property type="project" value="TreeGrafter"/>
</dbReference>
<evidence type="ECO:0000259" key="2">
    <source>
        <dbReference type="PROSITE" id="PS50943"/>
    </source>
</evidence>
<reference evidence="3 4" key="1">
    <citation type="submission" date="2017-03" db="EMBL/GenBank/DDBJ databases">
        <title>Lifting the veil on microbial sulfur biogeochemistry in mining wastewaters.</title>
        <authorList>
            <person name="Kantor R.S."/>
            <person name="Colenbrander Nelson T."/>
            <person name="Marshall S."/>
            <person name="Bennett D."/>
            <person name="Apte S."/>
            <person name="Camacho D."/>
            <person name="Thomas B.C."/>
            <person name="Warren L.A."/>
            <person name="Banfield J.F."/>
        </authorList>
    </citation>
    <scope>NUCLEOTIDE SEQUENCE [LARGE SCALE GENOMIC DNA]</scope>
    <source>
        <strain evidence="3">32-67-7</strain>
    </source>
</reference>